<evidence type="ECO:0000256" key="2">
    <source>
        <dbReference type="ARBA" id="ARBA00022643"/>
    </source>
</evidence>
<gene>
    <name evidence="4" type="ORF">Q4T40_05630</name>
</gene>
<dbReference type="Gene3D" id="3.40.50.360">
    <property type="match status" value="1"/>
</dbReference>
<dbReference type="Pfam" id="PF03358">
    <property type="entry name" value="FMN_red"/>
    <property type="match status" value="1"/>
</dbReference>
<name>A0ABU3NV75_9FIRM</name>
<dbReference type="RefSeq" id="WP_413779257.1">
    <property type="nucleotide sequence ID" value="NZ_JAUOZS010000001.1"/>
</dbReference>
<keyword evidence="5" id="KW-1185">Reference proteome</keyword>
<dbReference type="InterPro" id="IPR029039">
    <property type="entry name" value="Flavoprotein-like_sf"/>
</dbReference>
<evidence type="ECO:0000313" key="5">
    <source>
        <dbReference type="Proteomes" id="UP001254848"/>
    </source>
</evidence>
<feature type="domain" description="NADPH-dependent FMN reductase-like" evidence="3">
    <location>
        <begin position="1"/>
        <end position="123"/>
    </location>
</feature>
<reference evidence="4 5" key="1">
    <citation type="submission" date="2023-07" db="EMBL/GenBank/DDBJ databases">
        <title>The novel representative of Negativicutes class, Anaeroselena agilis gen. nov. sp. nov.</title>
        <authorList>
            <person name="Prokofeva M.I."/>
            <person name="Elcheninov A.G."/>
            <person name="Klyukina A."/>
            <person name="Kublanov I.V."/>
            <person name="Frolov E.N."/>
            <person name="Podosokorskaya O.A."/>
        </authorList>
    </citation>
    <scope>NUCLEOTIDE SEQUENCE [LARGE SCALE GENOMIC DNA]</scope>
    <source>
        <strain evidence="4 5">4137-cl</strain>
    </source>
</reference>
<evidence type="ECO:0000313" key="4">
    <source>
        <dbReference type="EMBL" id="MDT8900720.1"/>
    </source>
</evidence>
<protein>
    <submittedName>
        <fullName evidence="4">Flavodoxin family protein</fullName>
    </submittedName>
</protein>
<dbReference type="InterPro" id="IPR051796">
    <property type="entry name" value="ISF_SsuE-like"/>
</dbReference>
<organism evidence="4 5">
    <name type="scientific">Anaeroselena agilis</name>
    <dbReference type="NCBI Taxonomy" id="3063788"/>
    <lineage>
        <taxon>Bacteria</taxon>
        <taxon>Bacillati</taxon>
        <taxon>Bacillota</taxon>
        <taxon>Negativicutes</taxon>
        <taxon>Acetonemataceae</taxon>
        <taxon>Anaeroselena</taxon>
    </lineage>
</organism>
<dbReference type="PANTHER" id="PTHR43278:SF2">
    <property type="entry name" value="IRON-SULFUR FLAVOPROTEIN"/>
    <property type="match status" value="1"/>
</dbReference>
<dbReference type="EMBL" id="JAUOZS010000001">
    <property type="protein sequence ID" value="MDT8900720.1"/>
    <property type="molecule type" value="Genomic_DNA"/>
</dbReference>
<proteinExistence type="predicted"/>
<dbReference type="Proteomes" id="UP001254848">
    <property type="component" value="Unassembled WGS sequence"/>
</dbReference>
<dbReference type="PANTHER" id="PTHR43278">
    <property type="entry name" value="NAD(P)H-DEPENDENT FMN-CONTAINING OXIDOREDUCTASE YWQN-RELATED"/>
    <property type="match status" value="1"/>
</dbReference>
<evidence type="ECO:0000259" key="3">
    <source>
        <dbReference type="Pfam" id="PF03358"/>
    </source>
</evidence>
<sequence>MRVLALVGSPRKLGNSEILAREMLAALPADTDREMIRLTELDIGPCRACYACLPADKGCVIEDDLAFLLARIKAADAVIIAAPVYFLGAHTSVKAVGDRLISILADNAAFAGKRCVAAVSYGIPGWEGYGREMVLNFARFLHLEVAGCMLVRAASPGEAARPEVLAEARALAGRLMGGEAELSLPGVHTCRECGSSLLQIAPSGAVRCVMCDARGELKAQDGKVAIEFAARGHGRFSPAGKAEHAALLEEIKRRYIAEREELFRIRKPYGTPDWWVRR</sequence>
<keyword evidence="1" id="KW-0285">Flavoprotein</keyword>
<keyword evidence="2" id="KW-0288">FMN</keyword>
<evidence type="ECO:0000256" key="1">
    <source>
        <dbReference type="ARBA" id="ARBA00022630"/>
    </source>
</evidence>
<dbReference type="SUPFAM" id="SSF52218">
    <property type="entry name" value="Flavoproteins"/>
    <property type="match status" value="1"/>
</dbReference>
<comment type="caution">
    <text evidence="4">The sequence shown here is derived from an EMBL/GenBank/DDBJ whole genome shotgun (WGS) entry which is preliminary data.</text>
</comment>
<dbReference type="InterPro" id="IPR005025">
    <property type="entry name" value="FMN_Rdtase-like_dom"/>
</dbReference>
<accession>A0ABU3NV75</accession>